<name>A0A2T8KJ82_9POAL</name>
<gene>
    <name evidence="3" type="ORF">PAHAL_3G247000</name>
</gene>
<proteinExistence type="predicted"/>
<keyword evidence="2" id="KW-0472">Membrane</keyword>
<evidence type="ECO:0000313" key="3">
    <source>
        <dbReference type="EMBL" id="PVH62243.1"/>
    </source>
</evidence>
<evidence type="ECO:0000256" key="1">
    <source>
        <dbReference type="SAM" id="MobiDB-lite"/>
    </source>
</evidence>
<feature type="compositionally biased region" description="Polar residues" evidence="1">
    <location>
        <begin position="87"/>
        <end position="100"/>
    </location>
</feature>
<evidence type="ECO:0000256" key="2">
    <source>
        <dbReference type="SAM" id="Phobius"/>
    </source>
</evidence>
<dbReference type="EMBL" id="CM008048">
    <property type="protein sequence ID" value="PVH62243.1"/>
    <property type="molecule type" value="Genomic_DNA"/>
</dbReference>
<protein>
    <submittedName>
        <fullName evidence="3">Uncharacterized protein</fullName>
    </submittedName>
</protein>
<reference evidence="3" key="1">
    <citation type="submission" date="2018-04" db="EMBL/GenBank/DDBJ databases">
        <title>WGS assembly of Panicum hallii.</title>
        <authorList>
            <person name="Lovell J."/>
            <person name="Jenkins J."/>
            <person name="Lowry D."/>
            <person name="Mamidi S."/>
            <person name="Sreedasyam A."/>
            <person name="Weng X."/>
            <person name="Barry K."/>
            <person name="Bonette J."/>
            <person name="Campitelli B."/>
            <person name="Daum C."/>
            <person name="Gordon S."/>
            <person name="Gould B."/>
            <person name="Lipzen A."/>
            <person name="Macqueen A."/>
            <person name="Palacio-Mejia J."/>
            <person name="Plott C."/>
            <person name="Shakirov E."/>
            <person name="Shu S."/>
            <person name="Yoshinaga Y."/>
            <person name="Zane M."/>
            <person name="Rokhsar D."/>
            <person name="Grimwood J."/>
            <person name="Schmutz J."/>
            <person name="Juenger T."/>
        </authorList>
    </citation>
    <scope>NUCLEOTIDE SEQUENCE [LARGE SCALE GENOMIC DNA]</scope>
    <source>
        <strain evidence="3">FIL2</strain>
    </source>
</reference>
<sequence length="100" mass="11423">MTPASPANLLLFSHKYVLRLSINNCSIHFFYICSTVFIYITHSAATLPVPRRQVRVALPSPLNSFYPRPYPLVPCASRARRRHKSQPRTCRSTPSLPEQL</sequence>
<dbReference type="Gramene" id="PVH62243">
    <property type="protein sequence ID" value="PVH62243"/>
    <property type="gene ID" value="PAHAL_3G247000"/>
</dbReference>
<dbReference type="Proteomes" id="UP000243499">
    <property type="component" value="Chromosome 3"/>
</dbReference>
<keyword evidence="2" id="KW-0812">Transmembrane</keyword>
<keyword evidence="2" id="KW-1133">Transmembrane helix</keyword>
<organism evidence="3">
    <name type="scientific">Panicum hallii</name>
    <dbReference type="NCBI Taxonomy" id="206008"/>
    <lineage>
        <taxon>Eukaryota</taxon>
        <taxon>Viridiplantae</taxon>
        <taxon>Streptophyta</taxon>
        <taxon>Embryophyta</taxon>
        <taxon>Tracheophyta</taxon>
        <taxon>Spermatophyta</taxon>
        <taxon>Magnoliopsida</taxon>
        <taxon>Liliopsida</taxon>
        <taxon>Poales</taxon>
        <taxon>Poaceae</taxon>
        <taxon>PACMAD clade</taxon>
        <taxon>Panicoideae</taxon>
        <taxon>Panicodae</taxon>
        <taxon>Paniceae</taxon>
        <taxon>Panicinae</taxon>
        <taxon>Panicum</taxon>
        <taxon>Panicum sect. Panicum</taxon>
    </lineage>
</organism>
<feature type="transmembrane region" description="Helical" evidence="2">
    <location>
        <begin position="20"/>
        <end position="42"/>
    </location>
</feature>
<accession>A0A2T8KJ82</accession>
<dbReference type="AlphaFoldDB" id="A0A2T8KJ82"/>
<feature type="region of interest" description="Disordered" evidence="1">
    <location>
        <begin position="77"/>
        <end position="100"/>
    </location>
</feature>